<feature type="compositionally biased region" description="Polar residues" evidence="1">
    <location>
        <begin position="361"/>
        <end position="372"/>
    </location>
</feature>
<evidence type="ECO:0000256" key="1">
    <source>
        <dbReference type="SAM" id="MobiDB-lite"/>
    </source>
</evidence>
<reference evidence="2" key="1">
    <citation type="submission" date="2022-06" db="EMBL/GenBank/DDBJ databases">
        <authorList>
            <consortium name="SYNGENTA / RWTH Aachen University"/>
        </authorList>
    </citation>
    <scope>NUCLEOTIDE SEQUENCE</scope>
</reference>
<feature type="compositionally biased region" description="Low complexity" evidence="1">
    <location>
        <begin position="489"/>
        <end position="522"/>
    </location>
</feature>
<feature type="compositionally biased region" description="Polar residues" evidence="1">
    <location>
        <begin position="1224"/>
        <end position="1237"/>
    </location>
</feature>
<dbReference type="EMBL" id="CALTRL010005838">
    <property type="protein sequence ID" value="CAH7687171.1"/>
    <property type="molecule type" value="Genomic_DNA"/>
</dbReference>
<feature type="compositionally biased region" description="Polar residues" evidence="1">
    <location>
        <begin position="51"/>
        <end position="69"/>
    </location>
</feature>
<dbReference type="Proteomes" id="UP001153365">
    <property type="component" value="Unassembled WGS sequence"/>
</dbReference>
<feature type="compositionally biased region" description="Acidic residues" evidence="1">
    <location>
        <begin position="1287"/>
        <end position="1296"/>
    </location>
</feature>
<comment type="caution">
    <text evidence="2">The sequence shown here is derived from an EMBL/GenBank/DDBJ whole genome shotgun (WGS) entry which is preliminary data.</text>
</comment>
<feature type="region of interest" description="Disordered" evidence="1">
    <location>
        <begin position="152"/>
        <end position="171"/>
    </location>
</feature>
<organism evidence="2 3">
    <name type="scientific">Phakopsora pachyrhizi</name>
    <name type="common">Asian soybean rust disease fungus</name>
    <dbReference type="NCBI Taxonomy" id="170000"/>
    <lineage>
        <taxon>Eukaryota</taxon>
        <taxon>Fungi</taxon>
        <taxon>Dikarya</taxon>
        <taxon>Basidiomycota</taxon>
        <taxon>Pucciniomycotina</taxon>
        <taxon>Pucciniomycetes</taxon>
        <taxon>Pucciniales</taxon>
        <taxon>Phakopsoraceae</taxon>
        <taxon>Phakopsora</taxon>
    </lineage>
</organism>
<feature type="compositionally biased region" description="Low complexity" evidence="1">
    <location>
        <begin position="389"/>
        <end position="424"/>
    </location>
</feature>
<feature type="region of interest" description="Disordered" evidence="1">
    <location>
        <begin position="949"/>
        <end position="973"/>
    </location>
</feature>
<feature type="region of interest" description="Disordered" evidence="1">
    <location>
        <begin position="489"/>
        <end position="524"/>
    </location>
</feature>
<feature type="region of interest" description="Disordered" evidence="1">
    <location>
        <begin position="309"/>
        <end position="429"/>
    </location>
</feature>
<feature type="compositionally biased region" description="Basic and acidic residues" evidence="1">
    <location>
        <begin position="214"/>
        <end position="224"/>
    </location>
</feature>
<feature type="compositionally biased region" description="Low complexity" evidence="1">
    <location>
        <begin position="318"/>
        <end position="353"/>
    </location>
</feature>
<proteinExistence type="predicted"/>
<name>A0AAV0BIX0_PHAPC</name>
<protein>
    <submittedName>
        <fullName evidence="2">Expressed protein</fullName>
    </submittedName>
</protein>
<feature type="region of interest" description="Disordered" evidence="1">
    <location>
        <begin position="1"/>
        <end position="74"/>
    </location>
</feature>
<feature type="region of interest" description="Disordered" evidence="1">
    <location>
        <begin position="1222"/>
        <end position="1241"/>
    </location>
</feature>
<feature type="region of interest" description="Disordered" evidence="1">
    <location>
        <begin position="212"/>
        <end position="243"/>
    </location>
</feature>
<feature type="compositionally biased region" description="Basic and acidic residues" evidence="1">
    <location>
        <begin position="1314"/>
        <end position="1325"/>
    </location>
</feature>
<feature type="region of interest" description="Disordered" evidence="1">
    <location>
        <begin position="1052"/>
        <end position="1074"/>
    </location>
</feature>
<feature type="region of interest" description="Disordered" evidence="1">
    <location>
        <begin position="1284"/>
        <end position="1330"/>
    </location>
</feature>
<sequence length="1355" mass="147796">MGLPQLVQPSSSTLSLNSSSSSSQSYPLPRLPRHPASNKSNENCLTPPISEVTNNPESGVSQLPQSFTCTSTPAPATATATAHIRTESSSLIENLIQTSSTSLKNSPGPSHRWRKVKTISSNIQRLKLTNLSVRGSNIIRDLPVALPSNSPVDFSHQSISPSTLPSTDKSSIRLKGSTKYYSLSPSSQFETQSETRVNYPETDILQPVVDPNETCDKNHQRSHTDAQQTITISRTGSSPPIRDDNLSSSYLYCSRTADSSLSAPNLDLSTHQIGSDLKSRSASVGNCSITSSVALESCTSTLDQPFTLQRFPDDPWRSRSSSGSGSALSSPRSSSIPPSSPGSISSRSASHRSVMSHYTFGLSTSRDGSTTRTQKKQSDNIDYTRLHQTTPRSSPRMSNRPSTAPTISSMGSPPLLSPRSRLSPPTHPPISLILSDSACRSQLFRALVEHSQPQALNLLILLLDLITIIRGHTSQTDWDLFDRAIPSPRSHITHSPSSSKSFTPSRASASPSSPSRVSASPSTRHHLVCVRPGTSDGISSYQSFVVSKAASPHHKRANSGLQSSPLKPSDSFFDPALQPATEQPLATHNPWISHLLLLYCKSISSTSHNVPLNLPLDSPTYKALNSALDNAQDQLAPSMGFSSLKEVGRLACNELSNLEHVQMWWKQNSGLISLWPSVHFPTPSLSQLYQVSQKYHHSSKSGQIDNPCLQSFRTLVGSLMKLYLLEPSLDDLSGIYKLYPSSVQSATPSPSPPPLRLQTSEILRHSPSRVVDSLSLNHNSFSHSEFGSLSSNYNTSHSSYKAGHDAPFPNLQHIPQSASSRKSLKSFSSKTHLGSKNIAFASSGSFSSREATPPISPLDKTYDSFLLTSRTIIADGPNNRRKSCNSDGEDGGPPRKRSSTATIDAHMALLATGRATGVLSRSTLFYYGRVCIRMNKSCDQSIESKIETMAEGDESSIRISTDRRSSSSSLSTARDDEIAAVARAVKRQTKLQKILGEPISSSLTGYAGLGVTVVTEVVVENRDSKSELISHNNISEVERFHHRKHLSEAAFNRGMIAESSESKSENGVKSSRKHTTTLLEPVNQDQQVKSPTALKLGLGRRKLGNKIQKFLGEVGHINQSSHGNALKLGYNSTHEKAKVSESKEIKNRASKLKLGCSSFRECNSHDQVKDLCSRKNSSESMISSLDSVMNESFSGKSIFGNSSSTSYSSRSTKKLEKLFGEQIPRSNSALNSPSSNEDLQKNQRDIVNKYRNSLEILSEYCFSDHKDGFIKAGNTSTMISRSIGMESDVDDVEEKPEDQRHADDKESYDEQAMAEERESNRSKFGEEDEFESTIKAIERVIEKDHRLGAGERSAS</sequence>
<feature type="compositionally biased region" description="Polar residues" evidence="1">
    <location>
        <begin position="225"/>
        <end position="238"/>
    </location>
</feature>
<gene>
    <name evidence="2" type="ORF">PPACK8108_LOCUS21910</name>
</gene>
<feature type="compositionally biased region" description="Basic and acidic residues" evidence="1">
    <location>
        <begin position="376"/>
        <end position="385"/>
    </location>
</feature>
<feature type="region of interest" description="Disordered" evidence="1">
    <location>
        <begin position="876"/>
        <end position="899"/>
    </location>
</feature>
<feature type="compositionally biased region" description="Low complexity" evidence="1">
    <location>
        <begin position="9"/>
        <end position="28"/>
    </location>
</feature>
<feature type="compositionally biased region" description="Polar residues" evidence="1">
    <location>
        <begin position="152"/>
        <end position="169"/>
    </location>
</feature>
<accession>A0AAV0BIX0</accession>
<evidence type="ECO:0000313" key="2">
    <source>
        <dbReference type="EMBL" id="CAH7687171.1"/>
    </source>
</evidence>
<evidence type="ECO:0000313" key="3">
    <source>
        <dbReference type="Proteomes" id="UP001153365"/>
    </source>
</evidence>
<keyword evidence="3" id="KW-1185">Reference proteome</keyword>